<proteinExistence type="predicted"/>
<organism evidence="1 2">
    <name type="scientific">Daphnia magna</name>
    <dbReference type="NCBI Taxonomy" id="35525"/>
    <lineage>
        <taxon>Eukaryota</taxon>
        <taxon>Metazoa</taxon>
        <taxon>Ecdysozoa</taxon>
        <taxon>Arthropoda</taxon>
        <taxon>Crustacea</taxon>
        <taxon>Branchiopoda</taxon>
        <taxon>Diplostraca</taxon>
        <taxon>Cladocera</taxon>
        <taxon>Anomopoda</taxon>
        <taxon>Daphniidae</taxon>
        <taxon>Daphnia</taxon>
    </lineage>
</organism>
<reference evidence="1 2" key="1">
    <citation type="journal article" date="2023" name="Nucleic Acids Res.">
        <title>The hologenome of Daphnia magna reveals possible DNA methylation and microbiome-mediated evolution of the host genome.</title>
        <authorList>
            <person name="Chaturvedi A."/>
            <person name="Li X."/>
            <person name="Dhandapani V."/>
            <person name="Marshall H."/>
            <person name="Kissane S."/>
            <person name="Cuenca-Cambronero M."/>
            <person name="Asole G."/>
            <person name="Calvet F."/>
            <person name="Ruiz-Romero M."/>
            <person name="Marangio P."/>
            <person name="Guigo R."/>
            <person name="Rago D."/>
            <person name="Mirbahai L."/>
            <person name="Eastwood N."/>
            <person name="Colbourne J.K."/>
            <person name="Zhou J."/>
            <person name="Mallon E."/>
            <person name="Orsini L."/>
        </authorList>
    </citation>
    <scope>NUCLEOTIDE SEQUENCE [LARGE SCALE GENOMIC DNA]</scope>
    <source>
        <strain evidence="1">LRV0_1</strain>
    </source>
</reference>
<dbReference type="Proteomes" id="UP001234178">
    <property type="component" value="Unassembled WGS sequence"/>
</dbReference>
<keyword evidence="2" id="KW-1185">Reference proteome</keyword>
<evidence type="ECO:0000313" key="1">
    <source>
        <dbReference type="EMBL" id="KAK4020020.1"/>
    </source>
</evidence>
<sequence>MACSKNFDSALKLLHTPRSQEEFLLAQFLLLYDVVDVHTASGAHQQSLVLWNVKPSLVGGCSVYQSQASLP</sequence>
<protein>
    <submittedName>
        <fullName evidence="1">Uncharacterized protein</fullName>
    </submittedName>
</protein>
<evidence type="ECO:0000313" key="2">
    <source>
        <dbReference type="Proteomes" id="UP001234178"/>
    </source>
</evidence>
<comment type="caution">
    <text evidence="1">The sequence shown here is derived from an EMBL/GenBank/DDBJ whole genome shotgun (WGS) entry which is preliminary data.</text>
</comment>
<accession>A0ABR0A4V8</accession>
<dbReference type="EMBL" id="JAOYFB010000036">
    <property type="protein sequence ID" value="KAK4020020.1"/>
    <property type="molecule type" value="Genomic_DNA"/>
</dbReference>
<name>A0ABR0A4V8_9CRUS</name>
<gene>
    <name evidence="1" type="ORF">OUZ56_002016</name>
</gene>